<dbReference type="AlphaFoldDB" id="A0A2J9KP22"/>
<feature type="compositionally biased region" description="Basic and acidic residues" evidence="1">
    <location>
        <begin position="78"/>
        <end position="87"/>
    </location>
</feature>
<name>A0A2J9KP22_9ACTO</name>
<gene>
    <name evidence="2" type="ORF">HHJ74_02460</name>
</gene>
<organism evidence="2 3">
    <name type="scientific">Mobiluncus mulieris</name>
    <dbReference type="NCBI Taxonomy" id="2052"/>
    <lineage>
        <taxon>Bacteria</taxon>
        <taxon>Bacillati</taxon>
        <taxon>Actinomycetota</taxon>
        <taxon>Actinomycetes</taxon>
        <taxon>Actinomycetales</taxon>
        <taxon>Actinomycetaceae</taxon>
        <taxon>Mobiluncus</taxon>
    </lineage>
</organism>
<dbReference type="InterPro" id="IPR045596">
    <property type="entry name" value="DUF6459"/>
</dbReference>
<accession>A0A2J9KP22</accession>
<evidence type="ECO:0000313" key="2">
    <source>
        <dbReference type="EMBL" id="NMW92580.1"/>
    </source>
</evidence>
<feature type="region of interest" description="Disordered" evidence="1">
    <location>
        <begin position="27"/>
        <end position="87"/>
    </location>
</feature>
<evidence type="ECO:0000313" key="3">
    <source>
        <dbReference type="Proteomes" id="UP000582487"/>
    </source>
</evidence>
<sequence>MTSTTLTYQTKPVTNRVAPEESFRYLTCRTPPRGGTSLCQQTSRLRRTRQNAGSTRPADTRPGPRRGKTSPDLVAKSPFDDPKLPDPRRWAAQIARCSLEAIEGERPLTQLNPWVTPLQYRLLEKQRQRNQGSRSPKHGSKLSQNLGTPPQVRPVRVLSARCRATLDGAQEATVVLHDGKRGRASSMRLENQGNRWLVTALKIG</sequence>
<evidence type="ECO:0000256" key="1">
    <source>
        <dbReference type="SAM" id="MobiDB-lite"/>
    </source>
</evidence>
<dbReference type="Proteomes" id="UP000582487">
    <property type="component" value="Unassembled WGS sequence"/>
</dbReference>
<dbReference type="OrthoDB" id="3731420at2"/>
<comment type="caution">
    <text evidence="2">The sequence shown here is derived from an EMBL/GenBank/DDBJ whole genome shotgun (WGS) entry which is preliminary data.</text>
</comment>
<reference evidence="2 3" key="1">
    <citation type="submission" date="2020-04" db="EMBL/GenBank/DDBJ databases">
        <title>Antimicrobial susceptibility and clonality of vaginal-derived multi-drug resistant Mobiluncus isolates in China.</title>
        <authorList>
            <person name="Zhang X."/>
        </authorList>
    </citation>
    <scope>NUCLEOTIDE SEQUENCE [LARGE SCALE GENOMIC DNA]</scope>
    <source>
        <strain evidence="2 3">7</strain>
    </source>
</reference>
<protein>
    <submittedName>
        <fullName evidence="2">Uncharacterized protein</fullName>
    </submittedName>
</protein>
<dbReference type="EMBL" id="JABCUV010000002">
    <property type="protein sequence ID" value="NMW92580.1"/>
    <property type="molecule type" value="Genomic_DNA"/>
</dbReference>
<dbReference type="Pfam" id="PF20060">
    <property type="entry name" value="DUF6459"/>
    <property type="match status" value="1"/>
</dbReference>
<feature type="region of interest" description="Disordered" evidence="1">
    <location>
        <begin position="126"/>
        <end position="152"/>
    </location>
</feature>
<proteinExistence type="predicted"/>
<dbReference type="RefSeq" id="WP_004013219.1">
    <property type="nucleotide sequence ID" value="NZ_JABCUT010000004.1"/>
</dbReference>